<evidence type="ECO:0000313" key="10">
    <source>
        <dbReference type="Proteomes" id="UP000002051"/>
    </source>
</evidence>
<dbReference type="HOGENOM" id="CLU_085528_0_0_1"/>
<dbReference type="GO" id="GO:0030599">
    <property type="term" value="F:pectinesterase activity"/>
    <property type="evidence" value="ECO:0007669"/>
    <property type="project" value="UniProtKB-EC"/>
</dbReference>
<dbReference type="CDD" id="cd15800">
    <property type="entry name" value="PMEI-like_2"/>
    <property type="match status" value="1"/>
</dbReference>
<dbReference type="NCBIfam" id="TIGR01614">
    <property type="entry name" value="PME_inhib"/>
    <property type="match status" value="1"/>
</dbReference>
<dbReference type="PaxDb" id="3880-AES65002"/>
<reference evidence="6" key="2">
    <citation type="submission" date="2007-03" db="EMBL/GenBank/DDBJ databases">
        <authorList>
            <consortium name="The International Medicago Genome Annotation Group"/>
        </authorList>
    </citation>
    <scope>NUCLEOTIDE SEQUENCE</scope>
</reference>
<reference evidence="7 10" key="4">
    <citation type="journal article" date="2014" name="BMC Genomics">
        <title>An improved genome release (version Mt4.0) for the model legume Medicago truncatula.</title>
        <authorList>
            <person name="Tang H."/>
            <person name="Krishnakumar V."/>
            <person name="Bidwell S."/>
            <person name="Rosen B."/>
            <person name="Chan A."/>
            <person name="Zhou S."/>
            <person name="Gentzbittel L."/>
            <person name="Childs K.L."/>
            <person name="Yandell M."/>
            <person name="Gundlach H."/>
            <person name="Mayer K.F."/>
            <person name="Schwartz D.C."/>
            <person name="Town C.D."/>
        </authorList>
    </citation>
    <scope>GENOME REANNOTATION</scope>
    <source>
        <strain evidence="9 10">cv. Jemalong A17</strain>
    </source>
</reference>
<feature type="region of interest" description="Disordered" evidence="4">
    <location>
        <begin position="42"/>
        <end position="71"/>
    </location>
</feature>
<dbReference type="AlphaFoldDB" id="A2Q2X5"/>
<dbReference type="EC" id="3.1.1.11" evidence="8"/>
<dbReference type="EMBL" id="CM001218">
    <property type="protein sequence ID" value="AES65002.1"/>
    <property type="molecule type" value="Genomic_DNA"/>
</dbReference>
<organism evidence="6">
    <name type="scientific">Medicago truncatula</name>
    <name type="common">Barrel medic</name>
    <name type="synonym">Medicago tribuloides</name>
    <dbReference type="NCBI Taxonomy" id="3880"/>
    <lineage>
        <taxon>Eukaryota</taxon>
        <taxon>Viridiplantae</taxon>
        <taxon>Streptophyta</taxon>
        <taxon>Embryophyta</taxon>
        <taxon>Tracheophyta</taxon>
        <taxon>Spermatophyta</taxon>
        <taxon>Magnoliopsida</taxon>
        <taxon>eudicotyledons</taxon>
        <taxon>Gunneridae</taxon>
        <taxon>Pentapetalae</taxon>
        <taxon>rosids</taxon>
        <taxon>fabids</taxon>
        <taxon>Fabales</taxon>
        <taxon>Fabaceae</taxon>
        <taxon>Papilionoideae</taxon>
        <taxon>50 kb inversion clade</taxon>
        <taxon>NPAAA clade</taxon>
        <taxon>Hologalegina</taxon>
        <taxon>IRL clade</taxon>
        <taxon>Trifolieae</taxon>
        <taxon>Medicago</taxon>
    </lineage>
</organism>
<evidence type="ECO:0000313" key="9">
    <source>
        <dbReference type="EnsemblPlants" id="AES65002"/>
    </source>
</evidence>
<keyword evidence="10" id="KW-1185">Reference proteome</keyword>
<dbReference type="EnsemblPlants" id="AES65002">
    <property type="protein sequence ID" value="AES65002"/>
    <property type="gene ID" value="MTR_2g034220"/>
</dbReference>
<dbReference type="Proteomes" id="UP000002051">
    <property type="component" value="Chromosome 2"/>
</dbReference>
<proteinExistence type="inferred from homology"/>
<evidence type="ECO:0000256" key="3">
    <source>
        <dbReference type="ARBA" id="ARBA00038471"/>
    </source>
</evidence>
<dbReference type="EMBL" id="PSQE01000002">
    <property type="protein sequence ID" value="RHN73061.1"/>
    <property type="molecule type" value="Genomic_DNA"/>
</dbReference>
<evidence type="ECO:0000256" key="1">
    <source>
        <dbReference type="ARBA" id="ARBA00022729"/>
    </source>
</evidence>
<evidence type="ECO:0000259" key="5">
    <source>
        <dbReference type="SMART" id="SM00856"/>
    </source>
</evidence>
<protein>
    <submittedName>
        <fullName evidence="6">Pectinesterase inhibitor</fullName>
    </submittedName>
    <submittedName>
        <fullName evidence="7">Plant invertase/pectin methylesterase inhibitor</fullName>
    </submittedName>
    <submittedName>
        <fullName evidence="8">Putative pectinesterase</fullName>
        <ecNumber evidence="8">3.1.1.11</ecNumber>
    </submittedName>
</protein>
<dbReference type="Gene3D" id="1.20.140.40">
    <property type="entry name" value="Invertase/pectin methylesterase inhibitor family protein"/>
    <property type="match status" value="1"/>
</dbReference>
<reference evidence="8" key="7">
    <citation type="journal article" date="2018" name="Nat. Plants">
        <title>Whole-genome landscape of Medicago truncatula symbiotic genes.</title>
        <authorList>
            <person name="Pecrix Y."/>
            <person name="Gamas P."/>
            <person name="Carrere S."/>
        </authorList>
    </citation>
    <scope>NUCLEOTIDE SEQUENCE</scope>
    <source>
        <tissue evidence="8">Leaves</tissue>
    </source>
</reference>
<evidence type="ECO:0000313" key="6">
    <source>
        <dbReference type="EMBL" id="ABN07975.1"/>
    </source>
</evidence>
<sequence length="284" mass="30805">MKFINNKNNINLKIFYIILICFALEKCTAHIFHDTTLHIEKQHTSGHHHMEHPPTHSSHHTAHPPTHSSEASFDSLLIPQAQAQAPSKPEPGPEQQAFGHSASFKNAFSDLLKGEISIDPMTMPQHPFESIKQSTLGIDQICMHTDYPDICLATIQPLISINLNFELIDVLGAAIKVCTLQVKLTISKVAAHAAKNPEVASAVADCKEQYNSALDNLQKAADAIASRDLGTITVMLSAVMADVSTCESAFEDLKASPTSTMSSNDGLVSITVSNCLSIANLIPY</sequence>
<dbReference type="Proteomes" id="UP000265566">
    <property type="component" value="Chromosome 2"/>
</dbReference>
<reference evidence="9" key="5">
    <citation type="submission" date="2015-04" db="UniProtKB">
        <authorList>
            <consortium name="EnsemblPlants"/>
        </authorList>
    </citation>
    <scope>IDENTIFICATION</scope>
    <source>
        <strain evidence="9">cv. Jemalong A17</strain>
    </source>
</reference>
<evidence type="ECO:0000313" key="11">
    <source>
        <dbReference type="Proteomes" id="UP000265566"/>
    </source>
</evidence>
<dbReference type="PANTHER" id="PTHR36710:SF18">
    <property type="entry name" value="PECTINESTERASE INHIBITOR 5-RELATED"/>
    <property type="match status" value="1"/>
</dbReference>
<dbReference type="SUPFAM" id="SSF101148">
    <property type="entry name" value="Plant invertase/pectin methylesterase inhibitor"/>
    <property type="match status" value="1"/>
</dbReference>
<dbReference type="STRING" id="3880.A2Q2X5"/>
<accession>A2Q2X5</accession>
<dbReference type="Gramene" id="rna8838">
    <property type="protein sequence ID" value="RHN73061.1"/>
    <property type="gene ID" value="gene8838"/>
</dbReference>
<reference evidence="7 10" key="3">
    <citation type="journal article" date="2011" name="Nature">
        <title>The Medicago genome provides insight into the evolution of rhizobial symbioses.</title>
        <authorList>
            <person name="Young N.D."/>
            <person name="Debelle F."/>
            <person name="Oldroyd G.E."/>
            <person name="Geurts R."/>
            <person name="Cannon S.B."/>
            <person name="Udvardi M.K."/>
            <person name="Benedito V.A."/>
            <person name="Mayer K.F."/>
            <person name="Gouzy J."/>
            <person name="Schoof H."/>
            <person name="Van de Peer Y."/>
            <person name="Proost S."/>
            <person name="Cook D.R."/>
            <person name="Meyers B.C."/>
            <person name="Spannagl M."/>
            <person name="Cheung F."/>
            <person name="De Mita S."/>
            <person name="Krishnakumar V."/>
            <person name="Gundlach H."/>
            <person name="Zhou S."/>
            <person name="Mudge J."/>
            <person name="Bharti A.K."/>
            <person name="Murray J.D."/>
            <person name="Naoumkina M.A."/>
            <person name="Rosen B."/>
            <person name="Silverstein K.A."/>
            <person name="Tang H."/>
            <person name="Rombauts S."/>
            <person name="Zhao P.X."/>
            <person name="Zhou P."/>
            <person name="Barbe V."/>
            <person name="Bardou P."/>
            <person name="Bechner M."/>
            <person name="Bellec A."/>
            <person name="Berger A."/>
            <person name="Berges H."/>
            <person name="Bidwell S."/>
            <person name="Bisseling T."/>
            <person name="Choisne N."/>
            <person name="Couloux A."/>
            <person name="Denny R."/>
            <person name="Deshpande S."/>
            <person name="Dai X."/>
            <person name="Doyle J.J."/>
            <person name="Dudez A.M."/>
            <person name="Farmer A.D."/>
            <person name="Fouteau S."/>
            <person name="Franken C."/>
            <person name="Gibelin C."/>
            <person name="Gish J."/>
            <person name="Goldstein S."/>
            <person name="Gonzalez A.J."/>
            <person name="Green P.J."/>
            <person name="Hallab A."/>
            <person name="Hartog M."/>
            <person name="Hua A."/>
            <person name="Humphray S.J."/>
            <person name="Jeong D.H."/>
            <person name="Jing Y."/>
            <person name="Jocker A."/>
            <person name="Kenton S.M."/>
            <person name="Kim D.J."/>
            <person name="Klee K."/>
            <person name="Lai H."/>
            <person name="Lang C."/>
            <person name="Lin S."/>
            <person name="Macmil S.L."/>
            <person name="Magdelenat G."/>
            <person name="Matthews L."/>
            <person name="McCorrison J."/>
            <person name="Monaghan E.L."/>
            <person name="Mun J.H."/>
            <person name="Najar F.Z."/>
            <person name="Nicholson C."/>
            <person name="Noirot C."/>
            <person name="O'Bleness M."/>
            <person name="Paule C.R."/>
            <person name="Poulain J."/>
            <person name="Prion F."/>
            <person name="Qin B."/>
            <person name="Qu C."/>
            <person name="Retzel E.F."/>
            <person name="Riddle C."/>
            <person name="Sallet E."/>
            <person name="Samain S."/>
            <person name="Samson N."/>
            <person name="Sanders I."/>
            <person name="Saurat O."/>
            <person name="Scarpelli C."/>
            <person name="Schiex T."/>
            <person name="Segurens B."/>
            <person name="Severin A.J."/>
            <person name="Sherrier D.J."/>
            <person name="Shi R."/>
            <person name="Sims S."/>
            <person name="Singer S.R."/>
            <person name="Sinharoy S."/>
            <person name="Sterck L."/>
            <person name="Viollet A."/>
            <person name="Wang B.B."/>
            <person name="Wang K."/>
            <person name="Wang M."/>
            <person name="Wang X."/>
            <person name="Warfsmann J."/>
            <person name="Weissenbach J."/>
            <person name="White D.D."/>
            <person name="White J.D."/>
            <person name="Wiley G.B."/>
            <person name="Wincker P."/>
            <person name="Xing Y."/>
            <person name="Yang L."/>
            <person name="Yao Z."/>
            <person name="Ying F."/>
            <person name="Zhai J."/>
            <person name="Zhou L."/>
            <person name="Zuber A."/>
            <person name="Denarie J."/>
            <person name="Dixon R.A."/>
            <person name="May G.D."/>
            <person name="Schwartz D.C."/>
            <person name="Rogers J."/>
            <person name="Quetier F."/>
            <person name="Town C.D."/>
            <person name="Roe B.A."/>
        </authorList>
    </citation>
    <scope>NUCLEOTIDE SEQUENCE [LARGE SCALE GENOMIC DNA]</scope>
    <source>
        <strain evidence="7">A17</strain>
        <strain evidence="9 10">cv. Jemalong A17</strain>
    </source>
</reference>
<dbReference type="KEGG" id="mtr:11420027"/>
<feature type="domain" description="Pectinesterase inhibitor" evidence="5">
    <location>
        <begin position="133"/>
        <end position="278"/>
    </location>
</feature>
<evidence type="ECO:0000256" key="4">
    <source>
        <dbReference type="SAM" id="MobiDB-lite"/>
    </source>
</evidence>
<name>A2Q2X5_MEDTR</name>
<dbReference type="GO" id="GO:0004857">
    <property type="term" value="F:enzyme inhibitor activity"/>
    <property type="evidence" value="ECO:0000318"/>
    <property type="project" value="GO_Central"/>
</dbReference>
<dbReference type="OMA" id="VCAENYD"/>
<keyword evidence="1" id="KW-0732">Signal</keyword>
<reference evidence="11" key="6">
    <citation type="journal article" date="2018" name="Nat. Plants">
        <title>Whole-genome landscape of Medicago truncatula symbiotic genes.</title>
        <authorList>
            <person name="Pecrix Y."/>
            <person name="Staton S.E."/>
            <person name="Sallet E."/>
            <person name="Lelandais-Briere C."/>
            <person name="Moreau S."/>
            <person name="Carrere S."/>
            <person name="Blein T."/>
            <person name="Jardinaud M.F."/>
            <person name="Latrasse D."/>
            <person name="Zouine M."/>
            <person name="Zahm M."/>
            <person name="Kreplak J."/>
            <person name="Mayjonade B."/>
            <person name="Satge C."/>
            <person name="Perez M."/>
            <person name="Cauet S."/>
            <person name="Marande W."/>
            <person name="Chantry-Darmon C."/>
            <person name="Lopez-Roques C."/>
            <person name="Bouchez O."/>
            <person name="Berard A."/>
            <person name="Debelle F."/>
            <person name="Munos S."/>
            <person name="Bendahmane A."/>
            <person name="Berges H."/>
            <person name="Niebel A."/>
            <person name="Buitink J."/>
            <person name="Frugier F."/>
            <person name="Benhamed M."/>
            <person name="Crespi M."/>
            <person name="Gouzy J."/>
            <person name="Gamas P."/>
        </authorList>
    </citation>
    <scope>NUCLEOTIDE SEQUENCE [LARGE SCALE GENOMIC DNA]</scope>
    <source>
        <strain evidence="11">cv. Jemalong A17</strain>
    </source>
</reference>
<evidence type="ECO:0000256" key="2">
    <source>
        <dbReference type="ARBA" id="ARBA00023157"/>
    </source>
</evidence>
<dbReference type="InterPro" id="IPR052421">
    <property type="entry name" value="PCW_Enzyme_Inhibitor"/>
</dbReference>
<dbReference type="InterPro" id="IPR035513">
    <property type="entry name" value="Invertase/methylesterase_inhib"/>
</dbReference>
<dbReference type="eggNOG" id="ENOG502S99C">
    <property type="taxonomic scope" value="Eukaryota"/>
</dbReference>
<evidence type="ECO:0000313" key="8">
    <source>
        <dbReference type="EMBL" id="RHN73061.1"/>
    </source>
</evidence>
<keyword evidence="8" id="KW-0378">Hydrolase</keyword>
<comment type="similarity">
    <text evidence="3">Belongs to the PMEI family.</text>
</comment>
<dbReference type="GO" id="GO:0009505">
    <property type="term" value="C:plant-type cell wall"/>
    <property type="evidence" value="ECO:0000318"/>
    <property type="project" value="GO_Central"/>
</dbReference>
<dbReference type="EMBL" id="AC152185">
    <property type="protein sequence ID" value="ABN07975.1"/>
    <property type="molecule type" value="Genomic_DNA"/>
</dbReference>
<gene>
    <name evidence="9" type="primary">11420027</name>
    <name evidence="7" type="ordered locus">MTR_2g034220</name>
    <name evidence="6" type="ORF">MtrDRAFT_AC152185g30v2</name>
    <name evidence="8" type="ORF">MtrunA17_Chr2g0294431</name>
</gene>
<dbReference type="PANTHER" id="PTHR36710">
    <property type="entry name" value="PECTINESTERASE INHIBITOR-LIKE"/>
    <property type="match status" value="1"/>
</dbReference>
<dbReference type="OrthoDB" id="770764at2759"/>
<dbReference type="InterPro" id="IPR006501">
    <property type="entry name" value="Pectinesterase_inhib_dom"/>
</dbReference>
<dbReference type="GO" id="GO:0009827">
    <property type="term" value="P:plant-type cell wall modification"/>
    <property type="evidence" value="ECO:0000318"/>
    <property type="project" value="GO_Central"/>
</dbReference>
<dbReference type="Pfam" id="PF04043">
    <property type="entry name" value="PMEI"/>
    <property type="match status" value="1"/>
</dbReference>
<reference evidence="6" key="1">
    <citation type="submission" date="2004-10" db="EMBL/GenBank/DDBJ databases">
        <authorList>
            <person name="Town C.D."/>
        </authorList>
    </citation>
    <scope>NUCLEOTIDE SEQUENCE</scope>
</reference>
<evidence type="ECO:0000313" key="7">
    <source>
        <dbReference type="EMBL" id="AES65002.1"/>
    </source>
</evidence>
<keyword evidence="2" id="KW-1015">Disulfide bond</keyword>
<dbReference type="SMART" id="SM00856">
    <property type="entry name" value="PMEI"/>
    <property type="match status" value="1"/>
</dbReference>